<comment type="caution">
    <text evidence="2">The sequence shown here is derived from an EMBL/GenBank/DDBJ whole genome shotgun (WGS) entry which is preliminary data.</text>
</comment>
<evidence type="ECO:0000313" key="3">
    <source>
        <dbReference type="Proteomes" id="UP001161704"/>
    </source>
</evidence>
<dbReference type="AlphaFoldDB" id="A0AA42RCC2"/>
<protein>
    <submittedName>
        <fullName evidence="2">Uncharacterized protein</fullName>
    </submittedName>
</protein>
<dbReference type="EMBL" id="JAOCIZ010000128">
    <property type="protein sequence ID" value="MDH1507518.1"/>
    <property type="molecule type" value="Genomic_DNA"/>
</dbReference>
<feature type="signal peptide" evidence="1">
    <location>
        <begin position="1"/>
        <end position="31"/>
    </location>
</feature>
<name>A0AA42RCC2_AERCA</name>
<evidence type="ECO:0000313" key="2">
    <source>
        <dbReference type="EMBL" id="MDH1507518.1"/>
    </source>
</evidence>
<accession>A0AA42RCC2</accession>
<feature type="chain" id="PRO_5041328194" evidence="1">
    <location>
        <begin position="32"/>
        <end position="164"/>
    </location>
</feature>
<organism evidence="2 3">
    <name type="scientific">Aeromonas caviae</name>
    <name type="common">Aeromonas punctata</name>
    <dbReference type="NCBI Taxonomy" id="648"/>
    <lineage>
        <taxon>Bacteria</taxon>
        <taxon>Pseudomonadati</taxon>
        <taxon>Pseudomonadota</taxon>
        <taxon>Gammaproteobacteria</taxon>
        <taxon>Aeromonadales</taxon>
        <taxon>Aeromonadaceae</taxon>
        <taxon>Aeromonas</taxon>
    </lineage>
</organism>
<reference evidence="2" key="1">
    <citation type="submission" date="2022-09" db="EMBL/GenBank/DDBJ databases">
        <title>Intensive care unit water sources are persistently colonized with multi-drug resistant bacteria and are the site of extensive horizontal gene transfer of antibiotic resistance genes.</title>
        <authorList>
            <person name="Diorio-Toth L."/>
        </authorList>
    </citation>
    <scope>NUCLEOTIDE SEQUENCE</scope>
    <source>
        <strain evidence="2">GD03710</strain>
    </source>
</reference>
<gene>
    <name evidence="2" type="ORF">N5I20_20965</name>
</gene>
<dbReference type="RefSeq" id="WP_134695602.1">
    <property type="nucleotide sequence ID" value="NZ_JAOCIZ010000128.1"/>
</dbReference>
<proteinExistence type="predicted"/>
<keyword evidence="1" id="KW-0732">Signal</keyword>
<evidence type="ECO:0000256" key="1">
    <source>
        <dbReference type="SAM" id="SignalP"/>
    </source>
</evidence>
<dbReference type="Proteomes" id="UP001161704">
    <property type="component" value="Unassembled WGS sequence"/>
</dbReference>
<sequence length="164" mass="17501">MKLYSDNALSRFSTRLLMAALLTCCSGTVTAGVDDVWAASPATYDTQWAQAYAAAVNPSFSGSGGRVDLYSGSSTSVNISVPTTVNVLYVSFDLDGRGITQLMFDLQEAVTRGDVRLYNRGGENADRPYDALIKVSRSGVLVTLRGEGVWTGAPVIKRVVGYSL</sequence>